<name>A0A8F3DT11_9PROT</name>
<dbReference type="Gene3D" id="1.10.357.10">
    <property type="entry name" value="Tetracycline Repressor, domain 2"/>
    <property type="match status" value="1"/>
</dbReference>
<dbReference type="OrthoDB" id="8617654at2"/>
<dbReference type="RefSeq" id="WP_051862628.1">
    <property type="nucleotide sequence ID" value="NZ_CP053675.1"/>
</dbReference>
<dbReference type="InterPro" id="IPR001647">
    <property type="entry name" value="HTH_TetR"/>
</dbReference>
<evidence type="ECO:0000313" key="6">
    <source>
        <dbReference type="EMBL" id="KXW57408.1"/>
    </source>
</evidence>
<dbReference type="Pfam" id="PF00440">
    <property type="entry name" value="TetR_N"/>
    <property type="match status" value="1"/>
</dbReference>
<sequence>MEKRSQYHHGNLGQALIEAAVALIAQHGVAGFSLREAAAHVGVSPSAAYRHFSSKEDLLNAVAMDGFQRLALQMEHATAEARSLNPESPALAAFQALGLAYVTFAVNNPLHFQVMFGMPLQAEPRTEETSPYQLLQAALDDLVAEKVLAVEDRTGAELYTWSVVHGLAGLLTGGAICLSDGGITEIFNSLVPRILAGLCSAGNTILRGSAPPFVVETHLAEGCQSLKS</sequence>
<evidence type="ECO:0000256" key="2">
    <source>
        <dbReference type="ARBA" id="ARBA00023125"/>
    </source>
</evidence>
<accession>A0A8F3DT11</accession>
<dbReference type="InterPro" id="IPR025996">
    <property type="entry name" value="MT1864/Rv1816-like_C"/>
</dbReference>
<dbReference type="SUPFAM" id="SSF46689">
    <property type="entry name" value="Homeodomain-like"/>
    <property type="match status" value="1"/>
</dbReference>
<dbReference type="PANTHER" id="PTHR30055:SF220">
    <property type="entry name" value="TETR-FAMILY REGULATORY PROTEIN"/>
    <property type="match status" value="1"/>
</dbReference>
<keyword evidence="3" id="KW-0804">Transcription</keyword>
<evidence type="ECO:0000313" key="7">
    <source>
        <dbReference type="EMBL" id="QWY77374.1"/>
    </source>
</evidence>
<reference evidence="7" key="2">
    <citation type="submission" date="2021-02" db="EMBL/GenBank/DDBJ databases">
        <title>Comparative genomics of Ferrovum myxofaciens strains, predominant extremophile bacteria forming large biofilm stalactites in acid mine ecosystems.</title>
        <authorList>
            <person name="Burkartova K."/>
            <person name="Ridl J."/>
            <person name="Pajer P."/>
            <person name="Falteisek L."/>
        </authorList>
    </citation>
    <scope>NUCLEOTIDE SEQUENCE</scope>
    <source>
        <strain evidence="7">MI1III</strain>
    </source>
</reference>
<accession>A0A149VW60</accession>
<evidence type="ECO:0000256" key="3">
    <source>
        <dbReference type="ARBA" id="ARBA00023163"/>
    </source>
</evidence>
<dbReference type="GO" id="GO:0000976">
    <property type="term" value="F:transcription cis-regulatory region binding"/>
    <property type="evidence" value="ECO:0007669"/>
    <property type="project" value="TreeGrafter"/>
</dbReference>
<dbReference type="Proteomes" id="UP000075653">
    <property type="component" value="Unassembled WGS sequence"/>
</dbReference>
<dbReference type="EMBL" id="CP071137">
    <property type="protein sequence ID" value="QWY77374.1"/>
    <property type="molecule type" value="Genomic_DNA"/>
</dbReference>
<dbReference type="InterPro" id="IPR009057">
    <property type="entry name" value="Homeodomain-like_sf"/>
</dbReference>
<reference evidence="6 8" key="1">
    <citation type="submission" date="2016-01" db="EMBL/GenBank/DDBJ databases">
        <title>Genome sequence of the acidophilic iron oxidising Ferrovum strain Z-31.</title>
        <authorList>
            <person name="Poehlein A."/>
            <person name="Ullrich S.R."/>
            <person name="Schloemann M."/>
            <person name="Muehling M."/>
            <person name="Daniel R."/>
        </authorList>
    </citation>
    <scope>NUCLEOTIDE SEQUENCE [LARGE SCALE GENOMIC DNA]</scope>
    <source>
        <strain evidence="6 8">Z-31</strain>
    </source>
</reference>
<dbReference type="PRINTS" id="PR00455">
    <property type="entry name" value="HTHTETR"/>
</dbReference>
<dbReference type="Pfam" id="PF13305">
    <property type="entry name" value="TetR_C_33"/>
    <property type="match status" value="1"/>
</dbReference>
<evidence type="ECO:0000313" key="8">
    <source>
        <dbReference type="Proteomes" id="UP000075653"/>
    </source>
</evidence>
<dbReference type="Proteomes" id="UP000683551">
    <property type="component" value="Chromosome"/>
</dbReference>
<organism evidence="6 8">
    <name type="scientific">Ferrovum myxofaciens</name>
    <dbReference type="NCBI Taxonomy" id="416213"/>
    <lineage>
        <taxon>Bacteria</taxon>
        <taxon>Pseudomonadati</taxon>
        <taxon>Pseudomonadota</taxon>
        <taxon>Betaproteobacteria</taxon>
        <taxon>Ferrovales</taxon>
        <taxon>Ferrovaceae</taxon>
        <taxon>Ferrovum</taxon>
    </lineage>
</organism>
<dbReference type="SUPFAM" id="SSF48498">
    <property type="entry name" value="Tetracyclin repressor-like, C-terminal domain"/>
    <property type="match status" value="1"/>
</dbReference>
<dbReference type="PANTHER" id="PTHR30055">
    <property type="entry name" value="HTH-TYPE TRANSCRIPTIONAL REGULATOR RUTR"/>
    <property type="match status" value="1"/>
</dbReference>
<dbReference type="PROSITE" id="PS50977">
    <property type="entry name" value="HTH_TETR_2"/>
    <property type="match status" value="1"/>
</dbReference>
<proteinExistence type="predicted"/>
<dbReference type="EMBL" id="LRRD01000063">
    <property type="protein sequence ID" value="KXW57408.1"/>
    <property type="molecule type" value="Genomic_DNA"/>
</dbReference>
<gene>
    <name evidence="6" type="ORF">FEMY_20780</name>
    <name evidence="7" type="ORF">JZL65_13070</name>
</gene>
<keyword evidence="1" id="KW-0805">Transcription regulation</keyword>
<dbReference type="PATRIC" id="fig|1789004.3.peg.2150"/>
<dbReference type="InterPro" id="IPR036271">
    <property type="entry name" value="Tet_transcr_reg_TetR-rel_C_sf"/>
</dbReference>
<dbReference type="InterPro" id="IPR050109">
    <property type="entry name" value="HTH-type_TetR-like_transc_reg"/>
</dbReference>
<evidence type="ECO:0000256" key="1">
    <source>
        <dbReference type="ARBA" id="ARBA00023015"/>
    </source>
</evidence>
<evidence type="ECO:0000259" key="5">
    <source>
        <dbReference type="PROSITE" id="PS50977"/>
    </source>
</evidence>
<evidence type="ECO:0000256" key="4">
    <source>
        <dbReference type="PROSITE-ProRule" id="PRU00335"/>
    </source>
</evidence>
<protein>
    <submittedName>
        <fullName evidence="6">Putative HTH-type transcriptional regulator</fullName>
    </submittedName>
    <submittedName>
        <fullName evidence="7">TetR/AcrR family transcriptional regulator</fullName>
    </submittedName>
</protein>
<keyword evidence="2 4" id="KW-0238">DNA-binding</keyword>
<dbReference type="AlphaFoldDB" id="A0A8F3DT11"/>
<dbReference type="GO" id="GO:0003700">
    <property type="term" value="F:DNA-binding transcription factor activity"/>
    <property type="evidence" value="ECO:0007669"/>
    <property type="project" value="TreeGrafter"/>
</dbReference>
<feature type="domain" description="HTH tetR-type" evidence="5">
    <location>
        <begin position="10"/>
        <end position="70"/>
    </location>
</feature>
<feature type="DNA-binding region" description="H-T-H motif" evidence="4">
    <location>
        <begin position="33"/>
        <end position="52"/>
    </location>
</feature>
<keyword evidence="8" id="KW-1185">Reference proteome</keyword>